<dbReference type="GO" id="GO:0009307">
    <property type="term" value="P:DNA restriction-modification system"/>
    <property type="evidence" value="ECO:0007669"/>
    <property type="project" value="UniProtKB-KW"/>
</dbReference>
<dbReference type="AlphaFoldDB" id="A0A1B2AC17"/>
<dbReference type="RefSeq" id="WP_067677225.1">
    <property type="nucleotide sequence ID" value="NZ_CP016591.1"/>
</dbReference>
<keyword evidence="3 6" id="KW-0949">S-adenosyl-L-methionine</keyword>
<dbReference type="InterPro" id="IPR018117">
    <property type="entry name" value="C5_DNA_meth_AS"/>
</dbReference>
<evidence type="ECO:0000313" key="10">
    <source>
        <dbReference type="Proteomes" id="UP000092932"/>
    </source>
</evidence>
<dbReference type="InterPro" id="IPR050390">
    <property type="entry name" value="C5-Methyltransferase"/>
</dbReference>
<sequence length="349" mass="39152">MRAISLFSGCGGLDIGLHRAGYRTVLATDLEPICSQTWADNFPTVPFLTKRMGDLTRQDIVEALGGRLQKIDLLAGGPPCPPFSKSRFYRKDKPRALDDPNGWETINGFLNVLDWVRPRSFLLENVKGLTYGVHSEALEAIVRRAENLGYTVTVGVLNAADFGVPQIRERCFVVGSLDGKIELPVPTHSKDGRQGTDRWVSAGEAISDLDTDEAACDAGHFAGGRHHDLLRLVPPGDNYLFFTEKRGHPDPKFKWRSRYWSFLLKLSPDMPSWTIQARRSNNMGPFHWRNRILRIEEIKRLQTFPDDFLLAGTIEQQWRQIGNAVPPLLAQLVAEAISRPAQVRLKTAA</sequence>
<dbReference type="Gene3D" id="3.90.120.10">
    <property type="entry name" value="DNA Methylase, subunit A, domain 2"/>
    <property type="match status" value="1"/>
</dbReference>
<dbReference type="InterPro" id="IPR031303">
    <property type="entry name" value="C5_meth_CS"/>
</dbReference>
<evidence type="ECO:0000313" key="9">
    <source>
        <dbReference type="EMBL" id="ANY19651.1"/>
    </source>
</evidence>
<keyword evidence="2 6" id="KW-0808">Transferase</keyword>
<comment type="similarity">
    <text evidence="6 7">Belongs to the class I-like SAM-binding methyltransferase superfamily. C5-methyltransferase family.</text>
</comment>
<dbReference type="PROSITE" id="PS00095">
    <property type="entry name" value="C5_MTASE_2"/>
    <property type="match status" value="1"/>
</dbReference>
<dbReference type="GO" id="GO:0003677">
    <property type="term" value="F:DNA binding"/>
    <property type="evidence" value="ECO:0007669"/>
    <property type="project" value="TreeGrafter"/>
</dbReference>
<keyword evidence="4" id="KW-0680">Restriction system</keyword>
<accession>A0A1B2AC17</accession>
<protein>
    <recommendedName>
        <fullName evidence="8">Cytosine-specific methyltransferase</fullName>
        <ecNumber evidence="8">2.1.1.37</ecNumber>
    </recommendedName>
</protein>
<keyword evidence="10" id="KW-1185">Reference proteome</keyword>
<evidence type="ECO:0000256" key="4">
    <source>
        <dbReference type="ARBA" id="ARBA00022747"/>
    </source>
</evidence>
<name>A0A1B2AC17_9SPHN</name>
<dbReference type="PANTHER" id="PTHR10629">
    <property type="entry name" value="CYTOSINE-SPECIFIC METHYLTRANSFERASE"/>
    <property type="match status" value="1"/>
</dbReference>
<proteinExistence type="inferred from homology"/>
<dbReference type="REBASE" id="156027">
    <property type="entry name" value="M1.Ado22672ORF1132P"/>
</dbReference>
<dbReference type="GO" id="GO:0032259">
    <property type="term" value="P:methylation"/>
    <property type="evidence" value="ECO:0007669"/>
    <property type="project" value="UniProtKB-KW"/>
</dbReference>
<dbReference type="PRINTS" id="PR00105">
    <property type="entry name" value="C5METTRFRASE"/>
</dbReference>
<dbReference type="InterPro" id="IPR029063">
    <property type="entry name" value="SAM-dependent_MTases_sf"/>
</dbReference>
<dbReference type="PROSITE" id="PS00094">
    <property type="entry name" value="C5_MTASE_1"/>
    <property type="match status" value="1"/>
</dbReference>
<evidence type="ECO:0000256" key="2">
    <source>
        <dbReference type="ARBA" id="ARBA00022679"/>
    </source>
</evidence>
<evidence type="ECO:0000256" key="7">
    <source>
        <dbReference type="RuleBase" id="RU000416"/>
    </source>
</evidence>
<dbReference type="KEGG" id="ado:A6F68_01132"/>
<dbReference type="EC" id="2.1.1.37" evidence="8"/>
<dbReference type="PATRIC" id="fig|692370.5.peg.1149"/>
<evidence type="ECO:0000256" key="3">
    <source>
        <dbReference type="ARBA" id="ARBA00022691"/>
    </source>
</evidence>
<feature type="active site" evidence="6">
    <location>
        <position position="80"/>
    </location>
</feature>
<dbReference type="PANTHER" id="PTHR10629:SF52">
    <property type="entry name" value="DNA (CYTOSINE-5)-METHYLTRANSFERASE 1"/>
    <property type="match status" value="1"/>
</dbReference>
<dbReference type="InterPro" id="IPR001525">
    <property type="entry name" value="C5_MeTfrase"/>
</dbReference>
<reference evidence="9 10" key="1">
    <citation type="submission" date="2016-07" db="EMBL/GenBank/DDBJ databases">
        <title>Complete genome sequence of Altererythrobacter dongtanensis KCTC 22672, a type strain with esterase isolated from tidal flat.</title>
        <authorList>
            <person name="Cheng H."/>
            <person name="Wu Y.-H."/>
            <person name="Zhou P."/>
            <person name="Huo Y.-Y."/>
            <person name="Wang C.-S."/>
            <person name="Xu X.-W."/>
        </authorList>
    </citation>
    <scope>NUCLEOTIDE SEQUENCE [LARGE SCALE GENOMIC DNA]</scope>
    <source>
        <strain evidence="9 10">KCTC 22672</strain>
    </source>
</reference>
<evidence type="ECO:0000256" key="5">
    <source>
        <dbReference type="ARBA" id="ARBA00047422"/>
    </source>
</evidence>
<dbReference type="Proteomes" id="UP000092932">
    <property type="component" value="Chromosome"/>
</dbReference>
<dbReference type="STRING" id="692370.A6F68_01132"/>
<dbReference type="NCBIfam" id="TIGR00675">
    <property type="entry name" value="dcm"/>
    <property type="match status" value="1"/>
</dbReference>
<organism evidence="9 10">
    <name type="scientific">Tsuneonella dongtanensis</name>
    <dbReference type="NCBI Taxonomy" id="692370"/>
    <lineage>
        <taxon>Bacteria</taxon>
        <taxon>Pseudomonadati</taxon>
        <taxon>Pseudomonadota</taxon>
        <taxon>Alphaproteobacteria</taxon>
        <taxon>Sphingomonadales</taxon>
        <taxon>Erythrobacteraceae</taxon>
        <taxon>Tsuneonella</taxon>
    </lineage>
</organism>
<dbReference type="SUPFAM" id="SSF53335">
    <property type="entry name" value="S-adenosyl-L-methionine-dependent methyltransferases"/>
    <property type="match status" value="1"/>
</dbReference>
<dbReference type="OrthoDB" id="9813719at2"/>
<evidence type="ECO:0000256" key="1">
    <source>
        <dbReference type="ARBA" id="ARBA00022603"/>
    </source>
</evidence>
<keyword evidence="1 6" id="KW-0489">Methyltransferase</keyword>
<comment type="catalytic activity">
    <reaction evidence="5 8">
        <text>a 2'-deoxycytidine in DNA + S-adenosyl-L-methionine = a 5-methyl-2'-deoxycytidine in DNA + S-adenosyl-L-homocysteine + H(+)</text>
        <dbReference type="Rhea" id="RHEA:13681"/>
        <dbReference type="Rhea" id="RHEA-COMP:11369"/>
        <dbReference type="Rhea" id="RHEA-COMP:11370"/>
        <dbReference type="ChEBI" id="CHEBI:15378"/>
        <dbReference type="ChEBI" id="CHEBI:57856"/>
        <dbReference type="ChEBI" id="CHEBI:59789"/>
        <dbReference type="ChEBI" id="CHEBI:85452"/>
        <dbReference type="ChEBI" id="CHEBI:85454"/>
        <dbReference type="EC" id="2.1.1.37"/>
    </reaction>
</comment>
<dbReference type="GO" id="GO:0003886">
    <property type="term" value="F:DNA (cytosine-5-)-methyltransferase activity"/>
    <property type="evidence" value="ECO:0007669"/>
    <property type="project" value="UniProtKB-EC"/>
</dbReference>
<dbReference type="Gene3D" id="3.40.50.150">
    <property type="entry name" value="Vaccinia Virus protein VP39"/>
    <property type="match status" value="1"/>
</dbReference>
<dbReference type="GO" id="GO:0044027">
    <property type="term" value="P:negative regulation of gene expression via chromosomal CpG island methylation"/>
    <property type="evidence" value="ECO:0007669"/>
    <property type="project" value="TreeGrafter"/>
</dbReference>
<dbReference type="PROSITE" id="PS51679">
    <property type="entry name" value="SAM_MT_C5"/>
    <property type="match status" value="1"/>
</dbReference>
<dbReference type="Pfam" id="PF00145">
    <property type="entry name" value="DNA_methylase"/>
    <property type="match status" value="1"/>
</dbReference>
<dbReference type="EMBL" id="CP016591">
    <property type="protein sequence ID" value="ANY19651.1"/>
    <property type="molecule type" value="Genomic_DNA"/>
</dbReference>
<gene>
    <name evidence="9" type="primary">bspRIM</name>
    <name evidence="9" type="ORF">A6F68_01132</name>
</gene>
<evidence type="ECO:0000256" key="6">
    <source>
        <dbReference type="PROSITE-ProRule" id="PRU01016"/>
    </source>
</evidence>
<evidence type="ECO:0000256" key="8">
    <source>
        <dbReference type="RuleBase" id="RU000417"/>
    </source>
</evidence>